<dbReference type="AlphaFoldDB" id="A0A5N1GSS4"/>
<evidence type="ECO:0000256" key="3">
    <source>
        <dbReference type="RuleBase" id="RU003694"/>
    </source>
</evidence>
<dbReference type="InterPro" id="IPR014030">
    <property type="entry name" value="Ketoacyl_synth_N"/>
</dbReference>
<comment type="caution">
    <text evidence="5">The sequence shown here is derived from an EMBL/GenBank/DDBJ whole genome shotgun (WGS) entry which is preliminary data.</text>
</comment>
<dbReference type="GO" id="GO:0006633">
    <property type="term" value="P:fatty acid biosynthetic process"/>
    <property type="evidence" value="ECO:0007669"/>
    <property type="project" value="TreeGrafter"/>
</dbReference>
<gene>
    <name evidence="5" type="ORF">F6I03_00480</name>
</gene>
<evidence type="ECO:0000256" key="1">
    <source>
        <dbReference type="ARBA" id="ARBA00008467"/>
    </source>
</evidence>
<dbReference type="EMBL" id="VYWO01000001">
    <property type="protein sequence ID" value="KAA9301720.1"/>
    <property type="molecule type" value="Genomic_DNA"/>
</dbReference>
<comment type="similarity">
    <text evidence="1 3">Belongs to the thiolase-like superfamily. Beta-ketoacyl-ACP synthases family.</text>
</comment>
<dbReference type="InterPro" id="IPR016039">
    <property type="entry name" value="Thiolase-like"/>
</dbReference>
<dbReference type="CDD" id="cd00834">
    <property type="entry name" value="KAS_I_II"/>
    <property type="match status" value="1"/>
</dbReference>
<feature type="domain" description="Ketosynthase family 3 (KS3)" evidence="4">
    <location>
        <begin position="2"/>
        <end position="401"/>
    </location>
</feature>
<evidence type="ECO:0000259" key="4">
    <source>
        <dbReference type="PROSITE" id="PS52004"/>
    </source>
</evidence>
<dbReference type="InterPro" id="IPR000794">
    <property type="entry name" value="Beta-ketoacyl_synthase"/>
</dbReference>
<dbReference type="OrthoDB" id="9808669at2"/>
<dbReference type="Pfam" id="PF02801">
    <property type="entry name" value="Ketoacyl-synt_C"/>
    <property type="match status" value="1"/>
</dbReference>
<dbReference type="PROSITE" id="PS52004">
    <property type="entry name" value="KS3_2"/>
    <property type="match status" value="1"/>
</dbReference>
<organism evidence="5 6">
    <name type="scientific">Aerococcus sanguinicola</name>
    <dbReference type="NCBI Taxonomy" id="119206"/>
    <lineage>
        <taxon>Bacteria</taxon>
        <taxon>Bacillati</taxon>
        <taxon>Bacillota</taxon>
        <taxon>Bacilli</taxon>
        <taxon>Lactobacillales</taxon>
        <taxon>Aerococcaceae</taxon>
        <taxon>Aerococcus</taxon>
    </lineage>
</organism>
<dbReference type="SMART" id="SM00825">
    <property type="entry name" value="PKS_KS"/>
    <property type="match status" value="1"/>
</dbReference>
<dbReference type="Gene3D" id="3.40.47.10">
    <property type="match status" value="1"/>
</dbReference>
<dbReference type="InterPro" id="IPR014031">
    <property type="entry name" value="Ketoacyl_synth_C"/>
</dbReference>
<reference evidence="5 6" key="1">
    <citation type="submission" date="2019-09" db="EMBL/GenBank/DDBJ databases">
        <title>Draft genome sequence assemblies of isolates from the urinary tract.</title>
        <authorList>
            <person name="Mores C.R."/>
            <person name="Putonti C."/>
            <person name="Wolfe A.J."/>
        </authorList>
    </citation>
    <scope>NUCLEOTIDE SEQUENCE [LARGE SCALE GENOMIC DNA]</scope>
    <source>
        <strain evidence="5 6">UMB623</strain>
    </source>
</reference>
<proteinExistence type="inferred from homology"/>
<keyword evidence="2 3" id="KW-0808">Transferase</keyword>
<dbReference type="SUPFAM" id="SSF53901">
    <property type="entry name" value="Thiolase-like"/>
    <property type="match status" value="2"/>
</dbReference>
<name>A0A5N1GSS4_9LACT</name>
<protein>
    <submittedName>
        <fullName evidence="5">Beta-ketoacyl-[acyl-carrier-protein] synthase family protein</fullName>
    </submittedName>
</protein>
<evidence type="ECO:0000313" key="6">
    <source>
        <dbReference type="Proteomes" id="UP000327148"/>
    </source>
</evidence>
<dbReference type="InterPro" id="IPR020841">
    <property type="entry name" value="PKS_Beta-ketoAc_synthase_dom"/>
</dbReference>
<dbReference type="FunFam" id="3.40.47.10:FF:000029">
    <property type="entry name" value="3-oxoacyl-[acyl-carrier-protein] synthase 1"/>
    <property type="match status" value="1"/>
</dbReference>
<sequence>MTQRVVVTAMAAISPLGRSLEENWQCLQEGRHGIRSFEELGIAAKGGLGVSVCAPIPDRELNVDSYAAEELYLSLAHEVAQSCYQQSAMQAKDFSAYRAGVYFGNGLGGLRTVEGAIAGQLPSQLFLSNLAGQTALSLAQSLNFRGPALGISTAFASSNSAIGEAFRAIKTGHLDLALAGGSESCLNSSGLAFFDNLTALSHQADPNRASIPFDRDRDGFVMGEGAAFLILESLASAQARRAPIYGEILGYGASSDAYHLTAPAPHAQGLGQAMRQALEEAQLPAEAIAYINAHGTSTAANDASETEAIKAVFADHAQALAVSSTKSFTGHLLGAAGAIEAIFTLMALTKQFIPPTLGLQHADQGLDLDYVPERGRSANFQYALSNSAGFGGHNAVLCFKKYEQDKS</sequence>
<evidence type="ECO:0000313" key="5">
    <source>
        <dbReference type="EMBL" id="KAA9301720.1"/>
    </source>
</evidence>
<dbReference type="NCBIfam" id="NF005589">
    <property type="entry name" value="PRK07314.1"/>
    <property type="match status" value="1"/>
</dbReference>
<dbReference type="Proteomes" id="UP000327148">
    <property type="component" value="Unassembled WGS sequence"/>
</dbReference>
<dbReference type="Pfam" id="PF00109">
    <property type="entry name" value="ketoacyl-synt"/>
    <property type="match status" value="1"/>
</dbReference>
<dbReference type="GO" id="GO:0005829">
    <property type="term" value="C:cytosol"/>
    <property type="evidence" value="ECO:0007669"/>
    <property type="project" value="TreeGrafter"/>
</dbReference>
<accession>A0A5N1GSS4</accession>
<dbReference type="PANTHER" id="PTHR11712:SF336">
    <property type="entry name" value="3-OXOACYL-[ACYL-CARRIER-PROTEIN] SYNTHASE, MITOCHONDRIAL"/>
    <property type="match status" value="1"/>
</dbReference>
<dbReference type="PANTHER" id="PTHR11712">
    <property type="entry name" value="POLYKETIDE SYNTHASE-RELATED"/>
    <property type="match status" value="1"/>
</dbReference>
<dbReference type="GO" id="GO:0004315">
    <property type="term" value="F:3-oxoacyl-[acyl-carrier-protein] synthase activity"/>
    <property type="evidence" value="ECO:0007669"/>
    <property type="project" value="TreeGrafter"/>
</dbReference>
<evidence type="ECO:0000256" key="2">
    <source>
        <dbReference type="ARBA" id="ARBA00022679"/>
    </source>
</evidence>
<dbReference type="RefSeq" id="WP_070430970.1">
    <property type="nucleotide sequence ID" value="NZ_VYWO01000001.1"/>
</dbReference>